<evidence type="ECO:0000256" key="1">
    <source>
        <dbReference type="SAM" id="SignalP"/>
    </source>
</evidence>
<evidence type="ECO:0000313" key="2">
    <source>
        <dbReference type="EMBL" id="CAG7815653.1"/>
    </source>
</evidence>
<name>A0A8J2PBP7_9HEXA</name>
<dbReference type="EMBL" id="CAJVCH010349739">
    <property type="protein sequence ID" value="CAG7815653.1"/>
    <property type="molecule type" value="Genomic_DNA"/>
</dbReference>
<dbReference type="Proteomes" id="UP000708208">
    <property type="component" value="Unassembled WGS sequence"/>
</dbReference>
<accession>A0A8J2PBP7</accession>
<feature type="non-terminal residue" evidence="2">
    <location>
        <position position="1"/>
    </location>
</feature>
<dbReference type="AlphaFoldDB" id="A0A8J2PBP7"/>
<proteinExistence type="predicted"/>
<feature type="chain" id="PRO_5035157800" evidence="1">
    <location>
        <begin position="21"/>
        <end position="68"/>
    </location>
</feature>
<sequence>MKYFGLFIALSTLLWNISEGGKIPNNVPAVQEYFLDQEDIPVHTECGGLLDIYDHKPVIIDLVSDNGL</sequence>
<reference evidence="2" key="1">
    <citation type="submission" date="2021-06" db="EMBL/GenBank/DDBJ databases">
        <authorList>
            <person name="Hodson N. C."/>
            <person name="Mongue J. A."/>
            <person name="Jaron S. K."/>
        </authorList>
    </citation>
    <scope>NUCLEOTIDE SEQUENCE</scope>
</reference>
<organism evidence="2 3">
    <name type="scientific">Allacma fusca</name>
    <dbReference type="NCBI Taxonomy" id="39272"/>
    <lineage>
        <taxon>Eukaryota</taxon>
        <taxon>Metazoa</taxon>
        <taxon>Ecdysozoa</taxon>
        <taxon>Arthropoda</taxon>
        <taxon>Hexapoda</taxon>
        <taxon>Collembola</taxon>
        <taxon>Symphypleona</taxon>
        <taxon>Sminthuridae</taxon>
        <taxon>Allacma</taxon>
    </lineage>
</organism>
<keyword evidence="1" id="KW-0732">Signal</keyword>
<gene>
    <name evidence="2" type="ORF">AFUS01_LOCUS26319</name>
</gene>
<protein>
    <submittedName>
        <fullName evidence="2">Uncharacterized protein</fullName>
    </submittedName>
</protein>
<evidence type="ECO:0000313" key="3">
    <source>
        <dbReference type="Proteomes" id="UP000708208"/>
    </source>
</evidence>
<keyword evidence="3" id="KW-1185">Reference proteome</keyword>
<comment type="caution">
    <text evidence="2">The sequence shown here is derived from an EMBL/GenBank/DDBJ whole genome shotgun (WGS) entry which is preliminary data.</text>
</comment>
<feature type="signal peptide" evidence="1">
    <location>
        <begin position="1"/>
        <end position="20"/>
    </location>
</feature>